<feature type="compositionally biased region" description="Basic and acidic residues" evidence="1">
    <location>
        <begin position="91"/>
        <end position="100"/>
    </location>
</feature>
<evidence type="ECO:0000256" key="1">
    <source>
        <dbReference type="SAM" id="MobiDB-lite"/>
    </source>
</evidence>
<accession>A0A0A9S463</accession>
<reference evidence="2" key="2">
    <citation type="journal article" date="2015" name="Data Brief">
        <title>Shoot transcriptome of the giant reed, Arundo donax.</title>
        <authorList>
            <person name="Barrero R.A."/>
            <person name="Guerrero F.D."/>
            <person name="Moolhuijzen P."/>
            <person name="Goolsby J.A."/>
            <person name="Tidwell J."/>
            <person name="Bellgard S.E."/>
            <person name="Bellgard M.I."/>
        </authorList>
    </citation>
    <scope>NUCLEOTIDE SEQUENCE</scope>
    <source>
        <tissue evidence="2">Shoot tissue taken approximately 20 cm above the soil surface</tissue>
    </source>
</reference>
<reference evidence="2" key="1">
    <citation type="submission" date="2014-09" db="EMBL/GenBank/DDBJ databases">
        <authorList>
            <person name="Magalhaes I.L.F."/>
            <person name="Oliveira U."/>
            <person name="Santos F.R."/>
            <person name="Vidigal T.H.D.A."/>
            <person name="Brescovit A.D."/>
            <person name="Santos A.J."/>
        </authorList>
    </citation>
    <scope>NUCLEOTIDE SEQUENCE</scope>
    <source>
        <tissue evidence="2">Shoot tissue taken approximately 20 cm above the soil surface</tissue>
    </source>
</reference>
<feature type="region of interest" description="Disordered" evidence="1">
    <location>
        <begin position="66"/>
        <end position="112"/>
    </location>
</feature>
<name>A0A0A9S463_ARUDO</name>
<organism evidence="2">
    <name type="scientific">Arundo donax</name>
    <name type="common">Giant reed</name>
    <name type="synonym">Donax arundinaceus</name>
    <dbReference type="NCBI Taxonomy" id="35708"/>
    <lineage>
        <taxon>Eukaryota</taxon>
        <taxon>Viridiplantae</taxon>
        <taxon>Streptophyta</taxon>
        <taxon>Embryophyta</taxon>
        <taxon>Tracheophyta</taxon>
        <taxon>Spermatophyta</taxon>
        <taxon>Magnoliopsida</taxon>
        <taxon>Liliopsida</taxon>
        <taxon>Poales</taxon>
        <taxon>Poaceae</taxon>
        <taxon>PACMAD clade</taxon>
        <taxon>Arundinoideae</taxon>
        <taxon>Arundineae</taxon>
        <taxon>Arundo</taxon>
    </lineage>
</organism>
<dbReference type="EMBL" id="GBRH01218360">
    <property type="protein sequence ID" value="JAD79535.1"/>
    <property type="molecule type" value="Transcribed_RNA"/>
</dbReference>
<proteinExistence type="predicted"/>
<dbReference type="AlphaFoldDB" id="A0A0A9S463"/>
<evidence type="ECO:0000313" key="2">
    <source>
        <dbReference type="EMBL" id="JAD79535.1"/>
    </source>
</evidence>
<protein>
    <submittedName>
        <fullName evidence="2">Uncharacterized protein</fullName>
    </submittedName>
</protein>
<sequence length="112" mass="12419">MHNICSHQFNFRKFSSQSNISIINTSIGMMEQAKHRPNYHNSTTKRKHGIMSITPISNLTLEPASQVMSPGTIAPPQPPLTTSQPSSVAESTKEEGEHIPVAETLAPELPWW</sequence>